<evidence type="ECO:0000313" key="2">
    <source>
        <dbReference type="EMBL" id="PLT29204.1"/>
    </source>
</evidence>
<evidence type="ECO:0000313" key="3">
    <source>
        <dbReference type="Proteomes" id="UP000234748"/>
    </source>
</evidence>
<comment type="caution">
    <text evidence="2">The sequence shown here is derived from an EMBL/GenBank/DDBJ whole genome shotgun (WGS) entry which is preliminary data.</text>
</comment>
<organism evidence="2 3">
    <name type="scientific">Peribacillus deserti</name>
    <dbReference type="NCBI Taxonomy" id="673318"/>
    <lineage>
        <taxon>Bacteria</taxon>
        <taxon>Bacillati</taxon>
        <taxon>Bacillota</taxon>
        <taxon>Bacilli</taxon>
        <taxon>Bacillales</taxon>
        <taxon>Bacillaceae</taxon>
        <taxon>Peribacillus</taxon>
    </lineage>
</organism>
<dbReference type="RefSeq" id="WP_101643481.1">
    <property type="nucleotide sequence ID" value="NZ_PGUY01000045.1"/>
</dbReference>
<sequence>MDFIKPSLGTLTNSFQIRSNPKHFGIDLALPGNVSVKASAAGTVTRSYVSDSYGEVIFILHDINGQPYETVYAHMRKGSRKYQAGDTVKQGQVIGYMGSTGDATGQHLHFELHRGRWNGTKSNVVNPLDYIGDIPESVKETKQIIILPAEAESWRVYPLDKQPIKGNEAGYLNPKKFGGLQYNIVGTPGQDIYTIVTSDFGKVNIYGARSTGARIFNAS</sequence>
<dbReference type="InterPro" id="IPR050570">
    <property type="entry name" value="Cell_wall_metabolism_enzyme"/>
</dbReference>
<dbReference type="Pfam" id="PF01551">
    <property type="entry name" value="Peptidase_M23"/>
    <property type="match status" value="1"/>
</dbReference>
<dbReference type="CDD" id="cd12797">
    <property type="entry name" value="M23_peptidase"/>
    <property type="match status" value="1"/>
</dbReference>
<dbReference type="OrthoDB" id="9805070at2"/>
<dbReference type="Gene3D" id="2.70.70.10">
    <property type="entry name" value="Glucose Permease (Domain IIA)"/>
    <property type="match status" value="1"/>
</dbReference>
<reference evidence="2 3" key="1">
    <citation type="submission" date="2017-11" db="EMBL/GenBank/DDBJ databases">
        <title>Comparitive Functional Genomics of Dry Heat Resistant strains isolated from the Viking Spacecraft.</title>
        <authorList>
            <person name="Seuylemezian A."/>
            <person name="Cooper K."/>
            <person name="Vaishampayan P."/>
        </authorList>
    </citation>
    <scope>NUCLEOTIDE SEQUENCE [LARGE SCALE GENOMIC DNA]</scope>
    <source>
        <strain evidence="2 3">V1-29</strain>
    </source>
</reference>
<dbReference type="Proteomes" id="UP000234748">
    <property type="component" value="Unassembled WGS sequence"/>
</dbReference>
<dbReference type="AlphaFoldDB" id="A0A2N5M4B5"/>
<feature type="domain" description="M23ase beta-sheet core" evidence="1">
    <location>
        <begin position="22"/>
        <end position="118"/>
    </location>
</feature>
<accession>A0A2N5M4B5</accession>
<evidence type="ECO:0000259" key="1">
    <source>
        <dbReference type="Pfam" id="PF01551"/>
    </source>
</evidence>
<dbReference type="EMBL" id="PGUY01000045">
    <property type="protein sequence ID" value="PLT29204.1"/>
    <property type="molecule type" value="Genomic_DNA"/>
</dbReference>
<dbReference type="InterPro" id="IPR011055">
    <property type="entry name" value="Dup_hybrid_motif"/>
</dbReference>
<dbReference type="PANTHER" id="PTHR21666">
    <property type="entry name" value="PEPTIDASE-RELATED"/>
    <property type="match status" value="1"/>
</dbReference>
<dbReference type="GO" id="GO:0004222">
    <property type="term" value="F:metalloendopeptidase activity"/>
    <property type="evidence" value="ECO:0007669"/>
    <property type="project" value="TreeGrafter"/>
</dbReference>
<gene>
    <name evidence="2" type="ORF">CUU66_14425</name>
</gene>
<protein>
    <recommendedName>
        <fullName evidence="1">M23ase beta-sheet core domain-containing protein</fullName>
    </recommendedName>
</protein>
<proteinExistence type="predicted"/>
<dbReference type="InterPro" id="IPR016047">
    <property type="entry name" value="M23ase_b-sheet_dom"/>
</dbReference>
<name>A0A2N5M4B5_9BACI</name>
<dbReference type="SUPFAM" id="SSF51261">
    <property type="entry name" value="Duplicated hybrid motif"/>
    <property type="match status" value="1"/>
</dbReference>
<keyword evidence="3" id="KW-1185">Reference proteome</keyword>
<dbReference type="PANTHER" id="PTHR21666:SF270">
    <property type="entry name" value="MUREIN HYDROLASE ACTIVATOR ENVC"/>
    <property type="match status" value="1"/>
</dbReference>